<sequence>MAFSKSLQLKGGDTKYELSPEIKKYTLLDLGFSNTKSGNFAYKKSIDPESPFSKNAMKLKITINSDMTEFKMAIVDGNEMNDVDIFSNDKHLEERDQFNFIMQNMILRKVFRRV</sequence>
<protein>
    <recommendedName>
        <fullName evidence="3">Cysteine desulfurase</fullName>
    </recommendedName>
</protein>
<dbReference type="Gene3D" id="3.30.1820.10">
    <property type="entry name" value="Lp2179-like"/>
    <property type="match status" value="1"/>
</dbReference>
<accession>A0AAE6TX02</accession>
<evidence type="ECO:0000313" key="2">
    <source>
        <dbReference type="Proteomes" id="UP000327194"/>
    </source>
</evidence>
<dbReference type="InterPro" id="IPR014965">
    <property type="entry name" value="Amino_acid_metab_prot_put"/>
</dbReference>
<gene>
    <name evidence="1" type="ORF">LF543_04175</name>
</gene>
<dbReference type="Proteomes" id="UP000327194">
    <property type="component" value="Chromosome"/>
</dbReference>
<evidence type="ECO:0000313" key="1">
    <source>
        <dbReference type="EMBL" id="QFX92803.1"/>
    </source>
</evidence>
<proteinExistence type="predicted"/>
<evidence type="ECO:0008006" key="3">
    <source>
        <dbReference type="Google" id="ProtNLM"/>
    </source>
</evidence>
<dbReference type="KEGG" id="lfv:LF543_04175"/>
<dbReference type="Pfam" id="PF08866">
    <property type="entry name" value="DUF1831"/>
    <property type="match status" value="1"/>
</dbReference>
<dbReference type="RefSeq" id="WP_010021222.1">
    <property type="nucleotide sequence ID" value="NZ_AZDS01000001.1"/>
</dbReference>
<reference evidence="1 2" key="1">
    <citation type="submission" date="2019-10" db="EMBL/GenBank/DDBJ databases">
        <title>Genome sequencing of Lactobacillus fructivorans.</title>
        <authorList>
            <person name="Kim K."/>
        </authorList>
    </citation>
    <scope>NUCLEOTIDE SEQUENCE [LARGE SCALE GENOMIC DNA]</scope>
    <source>
        <strain evidence="1 2">LF543</strain>
    </source>
</reference>
<organism evidence="1 2">
    <name type="scientific">Fructilactobacillus fructivorans</name>
    <dbReference type="NCBI Taxonomy" id="1614"/>
    <lineage>
        <taxon>Bacteria</taxon>
        <taxon>Bacillati</taxon>
        <taxon>Bacillota</taxon>
        <taxon>Bacilli</taxon>
        <taxon>Lactobacillales</taxon>
        <taxon>Lactobacillaceae</taxon>
        <taxon>Fructilactobacillus</taxon>
    </lineage>
</organism>
<dbReference type="InterPro" id="IPR035942">
    <property type="entry name" value="Lp2179-like_sf"/>
</dbReference>
<dbReference type="SUPFAM" id="SSF160800">
    <property type="entry name" value="Lp2179-like"/>
    <property type="match status" value="1"/>
</dbReference>
<dbReference type="EMBL" id="CP045562">
    <property type="protein sequence ID" value="QFX92803.1"/>
    <property type="molecule type" value="Genomic_DNA"/>
</dbReference>
<name>A0AAE6TX02_9LACO</name>
<dbReference type="AlphaFoldDB" id="A0AAE6TX02"/>